<comment type="caution">
    <text evidence="1">The sequence shown here is derived from an EMBL/GenBank/DDBJ whole genome shotgun (WGS) entry which is preliminary data.</text>
</comment>
<proteinExistence type="predicted"/>
<evidence type="ECO:0000313" key="1">
    <source>
        <dbReference type="EMBL" id="KAF9650300.1"/>
    </source>
</evidence>
<reference evidence="1" key="2">
    <citation type="journal article" date="2020" name="Nat. Commun.">
        <title>Large-scale genome sequencing of mycorrhizal fungi provides insights into the early evolution of symbiotic traits.</title>
        <authorList>
            <person name="Miyauchi S."/>
            <person name="Kiss E."/>
            <person name="Kuo A."/>
            <person name="Drula E."/>
            <person name="Kohler A."/>
            <person name="Sanchez-Garcia M."/>
            <person name="Morin E."/>
            <person name="Andreopoulos B."/>
            <person name="Barry K.W."/>
            <person name="Bonito G."/>
            <person name="Buee M."/>
            <person name="Carver A."/>
            <person name="Chen C."/>
            <person name="Cichocki N."/>
            <person name="Clum A."/>
            <person name="Culley D."/>
            <person name="Crous P.W."/>
            <person name="Fauchery L."/>
            <person name="Girlanda M."/>
            <person name="Hayes R.D."/>
            <person name="Keri Z."/>
            <person name="LaButti K."/>
            <person name="Lipzen A."/>
            <person name="Lombard V."/>
            <person name="Magnuson J."/>
            <person name="Maillard F."/>
            <person name="Murat C."/>
            <person name="Nolan M."/>
            <person name="Ohm R.A."/>
            <person name="Pangilinan J."/>
            <person name="Pereira M.F."/>
            <person name="Perotto S."/>
            <person name="Peter M."/>
            <person name="Pfister S."/>
            <person name="Riley R."/>
            <person name="Sitrit Y."/>
            <person name="Stielow J.B."/>
            <person name="Szollosi G."/>
            <person name="Zifcakova L."/>
            <person name="Stursova M."/>
            <person name="Spatafora J.W."/>
            <person name="Tedersoo L."/>
            <person name="Vaario L.M."/>
            <person name="Yamada A."/>
            <person name="Yan M."/>
            <person name="Wang P."/>
            <person name="Xu J."/>
            <person name="Bruns T."/>
            <person name="Baldrian P."/>
            <person name="Vilgalys R."/>
            <person name="Dunand C."/>
            <person name="Henrissat B."/>
            <person name="Grigoriev I.V."/>
            <person name="Hibbett D."/>
            <person name="Nagy L.G."/>
            <person name="Martin F.M."/>
        </authorList>
    </citation>
    <scope>NUCLEOTIDE SEQUENCE</scope>
    <source>
        <strain evidence="1">P2</strain>
    </source>
</reference>
<reference evidence="1" key="1">
    <citation type="submission" date="2019-10" db="EMBL/GenBank/DDBJ databases">
        <authorList>
            <consortium name="DOE Joint Genome Institute"/>
            <person name="Kuo A."/>
            <person name="Miyauchi S."/>
            <person name="Kiss E."/>
            <person name="Drula E."/>
            <person name="Kohler A."/>
            <person name="Sanchez-Garcia M."/>
            <person name="Andreopoulos B."/>
            <person name="Barry K.W."/>
            <person name="Bonito G."/>
            <person name="Buee M."/>
            <person name="Carver A."/>
            <person name="Chen C."/>
            <person name="Cichocki N."/>
            <person name="Clum A."/>
            <person name="Culley D."/>
            <person name="Crous P.W."/>
            <person name="Fauchery L."/>
            <person name="Girlanda M."/>
            <person name="Hayes R."/>
            <person name="Keri Z."/>
            <person name="Labutti K."/>
            <person name="Lipzen A."/>
            <person name="Lombard V."/>
            <person name="Magnuson J."/>
            <person name="Maillard F."/>
            <person name="Morin E."/>
            <person name="Murat C."/>
            <person name="Nolan M."/>
            <person name="Ohm R."/>
            <person name="Pangilinan J."/>
            <person name="Pereira M."/>
            <person name="Perotto S."/>
            <person name="Peter M."/>
            <person name="Riley R."/>
            <person name="Sitrit Y."/>
            <person name="Stielow B."/>
            <person name="Szollosi G."/>
            <person name="Zifcakova L."/>
            <person name="Stursova M."/>
            <person name="Spatafora J.W."/>
            <person name="Tedersoo L."/>
            <person name="Vaario L.-M."/>
            <person name="Yamada A."/>
            <person name="Yan M."/>
            <person name="Wang P."/>
            <person name="Xu J."/>
            <person name="Bruns T."/>
            <person name="Baldrian P."/>
            <person name="Vilgalys R."/>
            <person name="Henrissat B."/>
            <person name="Grigoriev I.V."/>
            <person name="Hibbett D."/>
            <person name="Nagy L.G."/>
            <person name="Martin F.M."/>
        </authorList>
    </citation>
    <scope>NUCLEOTIDE SEQUENCE</scope>
    <source>
        <strain evidence="1">P2</strain>
    </source>
</reference>
<accession>A0ACB6ZKF8</accession>
<keyword evidence="2" id="KW-1185">Reference proteome</keyword>
<gene>
    <name evidence="1" type="ORF">BDM02DRAFT_3093379</name>
</gene>
<organism evidence="1 2">
    <name type="scientific">Thelephora ganbajun</name>
    <name type="common">Ganba fungus</name>
    <dbReference type="NCBI Taxonomy" id="370292"/>
    <lineage>
        <taxon>Eukaryota</taxon>
        <taxon>Fungi</taxon>
        <taxon>Dikarya</taxon>
        <taxon>Basidiomycota</taxon>
        <taxon>Agaricomycotina</taxon>
        <taxon>Agaricomycetes</taxon>
        <taxon>Thelephorales</taxon>
        <taxon>Thelephoraceae</taxon>
        <taxon>Thelephora</taxon>
    </lineage>
</organism>
<name>A0ACB6ZKF8_THEGA</name>
<dbReference type="Proteomes" id="UP000886501">
    <property type="component" value="Unassembled WGS sequence"/>
</dbReference>
<dbReference type="EMBL" id="MU117986">
    <property type="protein sequence ID" value="KAF9650300.1"/>
    <property type="molecule type" value="Genomic_DNA"/>
</dbReference>
<protein>
    <submittedName>
        <fullName evidence="1">Pali-domain-containing protein</fullName>
    </submittedName>
</protein>
<sequence length="399" mass="42413">MGCIRPATPGFLATLAATGLLAAVSFGVPLIKSIYFLKATVNGFDGSLTFGTLGYCLDNAGKITCSKPSVGYQLDINTLLGNNTKIQIPNVVVKWITYCLVLHIVALVLAAGSAVFGLLAHIREISITCCSTCISGFGAAVAMIAFIFDLALFFLTKARIKSAGGSASIGNAIWLTLAAWALLFFSGIFFCCGRCCLDSRPSRNGKRSGTGDFEPGHNEYVDQVRMDAIKAEAERQAKQKYGKEGGLPAFQEFQPLTHKESDEGYAYEEGNQVVKQPSHSQLPQQGYLDASSPSQQPATGHTYVGGYMPGQPGGRAVDDYYNPTGAGYPPGPKRQGTIHSQTASTYSQSTYSSPPPPTPAPPLPQANSQYLAVGGAQYGHQPHGTSCEYSLWLPSIPQS</sequence>
<evidence type="ECO:0000313" key="2">
    <source>
        <dbReference type="Proteomes" id="UP000886501"/>
    </source>
</evidence>